<proteinExistence type="predicted"/>
<dbReference type="Proteomes" id="UP000823918">
    <property type="component" value="Unassembled WGS sequence"/>
</dbReference>
<keyword evidence="1" id="KW-0812">Transmembrane</keyword>
<evidence type="ECO:0000313" key="2">
    <source>
        <dbReference type="EMBL" id="HJC72620.1"/>
    </source>
</evidence>
<feature type="transmembrane region" description="Helical" evidence="1">
    <location>
        <begin position="20"/>
        <end position="40"/>
    </location>
</feature>
<dbReference type="EMBL" id="DWWA01000037">
    <property type="protein sequence ID" value="HJC72620.1"/>
    <property type="molecule type" value="Genomic_DNA"/>
</dbReference>
<feature type="transmembrane region" description="Helical" evidence="1">
    <location>
        <begin position="94"/>
        <end position="114"/>
    </location>
</feature>
<name>A0A9D2Q738_9FIRM</name>
<reference evidence="2" key="2">
    <citation type="submission" date="2021-04" db="EMBL/GenBank/DDBJ databases">
        <authorList>
            <person name="Gilroy R."/>
        </authorList>
    </citation>
    <scope>NUCLEOTIDE SEQUENCE</scope>
    <source>
        <strain evidence="2">5933</strain>
    </source>
</reference>
<organism evidence="2 3">
    <name type="scientific">Candidatus Ruthenibacterium merdavium</name>
    <dbReference type="NCBI Taxonomy" id="2838752"/>
    <lineage>
        <taxon>Bacteria</taxon>
        <taxon>Bacillati</taxon>
        <taxon>Bacillota</taxon>
        <taxon>Clostridia</taxon>
        <taxon>Eubacteriales</taxon>
        <taxon>Oscillospiraceae</taxon>
        <taxon>Ruthenibacterium</taxon>
    </lineage>
</organism>
<reference evidence="2" key="1">
    <citation type="journal article" date="2021" name="PeerJ">
        <title>Extensive microbial diversity within the chicken gut microbiome revealed by metagenomics and culture.</title>
        <authorList>
            <person name="Gilroy R."/>
            <person name="Ravi A."/>
            <person name="Getino M."/>
            <person name="Pursley I."/>
            <person name="Horton D.L."/>
            <person name="Alikhan N.F."/>
            <person name="Baker D."/>
            <person name="Gharbi K."/>
            <person name="Hall N."/>
            <person name="Watson M."/>
            <person name="Adriaenssens E.M."/>
            <person name="Foster-Nyarko E."/>
            <person name="Jarju S."/>
            <person name="Secka A."/>
            <person name="Antonio M."/>
            <person name="Oren A."/>
            <person name="Chaudhuri R.R."/>
            <person name="La Ragione R."/>
            <person name="Hildebrand F."/>
            <person name="Pallen M.J."/>
        </authorList>
    </citation>
    <scope>NUCLEOTIDE SEQUENCE</scope>
    <source>
        <strain evidence="2">5933</strain>
    </source>
</reference>
<protein>
    <submittedName>
        <fullName evidence="2">DUF2975 domain-containing protein</fullName>
    </submittedName>
</protein>
<gene>
    <name evidence="2" type="ORF">H9698_07490</name>
</gene>
<keyword evidence="1" id="KW-1133">Transmembrane helix</keyword>
<keyword evidence="1" id="KW-0472">Membrane</keyword>
<accession>A0A9D2Q738</accession>
<evidence type="ECO:0000256" key="1">
    <source>
        <dbReference type="SAM" id="Phobius"/>
    </source>
</evidence>
<sequence>MNVTSKIIPERLAKTACMIMKFFCYFAIAFYLLGFVLSLMGRQSFTVHTNEGAYEVIYAQENYEVPAEGMKVSTGDQIYVQRNAQGRIDGMTQAGLSLMYAVHALPIGVSLWFLSRVCVNVSGGVIFTRKNAQYLFYYGLTQCFAALAVPFIKLLICGAVNQFTTSSVFVATGQDSWNILIPGVAFVIAAYIIDYGAQLQDEVDHTL</sequence>
<feature type="transmembrane region" description="Helical" evidence="1">
    <location>
        <begin position="135"/>
        <end position="156"/>
    </location>
</feature>
<feature type="transmembrane region" description="Helical" evidence="1">
    <location>
        <begin position="176"/>
        <end position="193"/>
    </location>
</feature>
<dbReference type="AlphaFoldDB" id="A0A9D2Q738"/>
<comment type="caution">
    <text evidence="2">The sequence shown here is derived from an EMBL/GenBank/DDBJ whole genome shotgun (WGS) entry which is preliminary data.</text>
</comment>
<evidence type="ECO:0000313" key="3">
    <source>
        <dbReference type="Proteomes" id="UP000823918"/>
    </source>
</evidence>